<gene>
    <name evidence="9" type="primary">trpF</name>
    <name evidence="11" type="ORF">AB5L97_00625</name>
</gene>
<dbReference type="AlphaFoldDB" id="A0AB39L5C8"/>
<dbReference type="EC" id="5.3.1.24" evidence="3 9"/>
<evidence type="ECO:0000313" key="11">
    <source>
        <dbReference type="EMBL" id="XDP45565.1"/>
    </source>
</evidence>
<evidence type="ECO:0000256" key="2">
    <source>
        <dbReference type="ARBA" id="ARBA00004664"/>
    </source>
</evidence>
<comment type="pathway">
    <text evidence="2 9">Amino-acid biosynthesis; L-tryptophan biosynthesis; L-tryptophan from chorismate: step 3/5.</text>
</comment>
<dbReference type="InterPro" id="IPR013785">
    <property type="entry name" value="Aldolase_TIM"/>
</dbReference>
<dbReference type="KEGG" id="spue:AB5L97_00625"/>
<evidence type="ECO:0000256" key="9">
    <source>
        <dbReference type="HAMAP-Rule" id="MF_00135"/>
    </source>
</evidence>
<sequence>MLWVKICGLSTPEAVETAVEAGADAVGFVLAPGSPRTVDAAQAASLVRAARDAARRAERSIETVAVVQNQTLDDVARLAREAGVDTVQLHGDEPDAVAEALRAAGFRVIRALSAGDYTRRTAEGWSSPDRLLIDAAVPGSGARFSDDELGTAPEGFWALAGGLSPENVASAVQALEPTGVDVSSGVESSRGVKDLGLIKAFIAAARTVL</sequence>
<protein>
    <recommendedName>
        <fullName evidence="4 9">N-(5'-phosphoribosyl)anthranilate isomerase</fullName>
        <shortName evidence="9">PRAI</shortName>
        <ecNumber evidence="3 9">5.3.1.24</ecNumber>
    </recommendedName>
</protein>
<proteinExistence type="inferred from homology"/>
<dbReference type="InterPro" id="IPR044643">
    <property type="entry name" value="TrpF_fam"/>
</dbReference>
<accession>A0AB39L5C8</accession>
<dbReference type="EMBL" id="CP163302">
    <property type="protein sequence ID" value="XDP45565.1"/>
    <property type="molecule type" value="Genomic_DNA"/>
</dbReference>
<evidence type="ECO:0000256" key="4">
    <source>
        <dbReference type="ARBA" id="ARBA00022272"/>
    </source>
</evidence>
<dbReference type="InterPro" id="IPR011060">
    <property type="entry name" value="RibuloseP-bd_barrel"/>
</dbReference>
<keyword evidence="8 9" id="KW-0413">Isomerase</keyword>
<evidence type="ECO:0000256" key="8">
    <source>
        <dbReference type="ARBA" id="ARBA00023235"/>
    </source>
</evidence>
<dbReference type="Gene3D" id="3.20.20.70">
    <property type="entry name" value="Aldolase class I"/>
    <property type="match status" value="1"/>
</dbReference>
<feature type="domain" description="N-(5'phosphoribosyl) anthranilate isomerase (PRAI)" evidence="10">
    <location>
        <begin position="4"/>
        <end position="203"/>
    </location>
</feature>
<keyword evidence="5 9" id="KW-0028">Amino-acid biosynthesis</keyword>
<comment type="similarity">
    <text evidence="9">Belongs to the TrpF family.</text>
</comment>
<dbReference type="GO" id="GO:0004640">
    <property type="term" value="F:phosphoribosylanthranilate isomerase activity"/>
    <property type="evidence" value="ECO:0007669"/>
    <property type="project" value="UniProtKB-UniRule"/>
</dbReference>
<name>A0AB39L5C8_9MICC</name>
<evidence type="ECO:0000259" key="10">
    <source>
        <dbReference type="Pfam" id="PF00697"/>
    </source>
</evidence>
<reference evidence="11" key="1">
    <citation type="submission" date="2024-07" db="EMBL/GenBank/DDBJ databases">
        <authorList>
            <person name="fu j."/>
        </authorList>
    </citation>
    <scope>NUCLEOTIDE SEQUENCE</scope>
    <source>
        <strain evidence="11">P10A9</strain>
    </source>
</reference>
<dbReference type="Pfam" id="PF00697">
    <property type="entry name" value="PRAI"/>
    <property type="match status" value="1"/>
</dbReference>
<evidence type="ECO:0000256" key="1">
    <source>
        <dbReference type="ARBA" id="ARBA00001164"/>
    </source>
</evidence>
<dbReference type="PANTHER" id="PTHR42894">
    <property type="entry name" value="N-(5'-PHOSPHORIBOSYL)ANTHRANILATE ISOMERASE"/>
    <property type="match status" value="1"/>
</dbReference>
<evidence type="ECO:0000256" key="5">
    <source>
        <dbReference type="ARBA" id="ARBA00022605"/>
    </source>
</evidence>
<dbReference type="RefSeq" id="WP_369046074.1">
    <property type="nucleotide sequence ID" value="NZ_CP163302.1"/>
</dbReference>
<keyword evidence="6 9" id="KW-0822">Tryptophan biosynthesis</keyword>
<evidence type="ECO:0000256" key="7">
    <source>
        <dbReference type="ARBA" id="ARBA00023141"/>
    </source>
</evidence>
<organism evidence="11">
    <name type="scientific">Sinomonas puerhi</name>
    <dbReference type="NCBI Taxonomy" id="3238584"/>
    <lineage>
        <taxon>Bacteria</taxon>
        <taxon>Bacillati</taxon>
        <taxon>Actinomycetota</taxon>
        <taxon>Actinomycetes</taxon>
        <taxon>Micrococcales</taxon>
        <taxon>Micrococcaceae</taxon>
        <taxon>Sinomonas</taxon>
    </lineage>
</organism>
<evidence type="ECO:0000256" key="6">
    <source>
        <dbReference type="ARBA" id="ARBA00022822"/>
    </source>
</evidence>
<dbReference type="GO" id="GO:0000162">
    <property type="term" value="P:L-tryptophan biosynthetic process"/>
    <property type="evidence" value="ECO:0007669"/>
    <property type="project" value="UniProtKB-UniRule"/>
</dbReference>
<evidence type="ECO:0000256" key="3">
    <source>
        <dbReference type="ARBA" id="ARBA00012572"/>
    </source>
</evidence>
<comment type="catalytic activity">
    <reaction evidence="1 9">
        <text>N-(5-phospho-beta-D-ribosyl)anthranilate = 1-(2-carboxyphenylamino)-1-deoxy-D-ribulose 5-phosphate</text>
        <dbReference type="Rhea" id="RHEA:21540"/>
        <dbReference type="ChEBI" id="CHEBI:18277"/>
        <dbReference type="ChEBI" id="CHEBI:58613"/>
        <dbReference type="EC" id="5.3.1.24"/>
    </reaction>
</comment>
<dbReference type="HAMAP" id="MF_00135">
    <property type="entry name" value="PRAI"/>
    <property type="match status" value="1"/>
</dbReference>
<dbReference type="PANTHER" id="PTHR42894:SF1">
    <property type="entry name" value="N-(5'-PHOSPHORIBOSYL)ANTHRANILATE ISOMERASE"/>
    <property type="match status" value="1"/>
</dbReference>
<keyword evidence="7 9" id="KW-0057">Aromatic amino acid biosynthesis</keyword>
<dbReference type="SUPFAM" id="SSF51366">
    <property type="entry name" value="Ribulose-phoshate binding barrel"/>
    <property type="match status" value="1"/>
</dbReference>
<dbReference type="InterPro" id="IPR001240">
    <property type="entry name" value="PRAI_dom"/>
</dbReference>
<dbReference type="CDD" id="cd00405">
    <property type="entry name" value="PRAI"/>
    <property type="match status" value="1"/>
</dbReference>